<dbReference type="PANTHER" id="PTHR38041">
    <property type="entry name" value="CHORISMATE MUTASE"/>
    <property type="match status" value="1"/>
</dbReference>
<reference evidence="4 5" key="1">
    <citation type="submission" date="2024-07" db="EMBL/GenBank/DDBJ databases">
        <authorList>
            <person name="Kang M."/>
        </authorList>
    </citation>
    <scope>NUCLEOTIDE SEQUENCE [LARGE SCALE GENOMIC DNA]</scope>
    <source>
        <strain evidence="4 5">DFM31</strain>
    </source>
</reference>
<dbReference type="Proteomes" id="UP001553161">
    <property type="component" value="Unassembled WGS sequence"/>
</dbReference>
<dbReference type="PROSITE" id="PS51168">
    <property type="entry name" value="CHORISMATE_MUT_2"/>
    <property type="match status" value="1"/>
</dbReference>
<evidence type="ECO:0000256" key="2">
    <source>
        <dbReference type="ARBA" id="ARBA00023235"/>
    </source>
</evidence>
<evidence type="ECO:0000259" key="3">
    <source>
        <dbReference type="PROSITE" id="PS51168"/>
    </source>
</evidence>
<dbReference type="InterPro" id="IPR051331">
    <property type="entry name" value="Chorismate_mutase-related"/>
</dbReference>
<keyword evidence="2" id="KW-0413">Isomerase</keyword>
<dbReference type="Gene3D" id="1.20.59.10">
    <property type="entry name" value="Chorismate mutase"/>
    <property type="match status" value="1"/>
</dbReference>
<dbReference type="InterPro" id="IPR036263">
    <property type="entry name" value="Chorismate_II_sf"/>
</dbReference>
<proteinExistence type="predicted"/>
<dbReference type="RefSeq" id="WP_366190595.1">
    <property type="nucleotide sequence ID" value="NZ_JBFBVU010000001.1"/>
</dbReference>
<dbReference type="InterPro" id="IPR002701">
    <property type="entry name" value="CM_II_prokaryot"/>
</dbReference>
<dbReference type="EMBL" id="JBFBVU010000001">
    <property type="protein sequence ID" value="MEV8465236.1"/>
    <property type="molecule type" value="Genomic_DNA"/>
</dbReference>
<sequence length="100" mass="11159">MQDPADCQTMTELRVVIDGLDRELVRLLARRQACIDRAIALKPAEGLPARIPDRVEDVVAKVRAEATRNGVDPDLLETLWRQLIDWSIAREARVLGDDGG</sequence>
<evidence type="ECO:0000313" key="5">
    <source>
        <dbReference type="Proteomes" id="UP001553161"/>
    </source>
</evidence>
<dbReference type="EC" id="5.4.99.5" evidence="1"/>
<accession>A0ABV3L105</accession>
<protein>
    <recommendedName>
        <fullName evidence="1">chorismate mutase</fullName>
        <ecNumber evidence="1">5.4.99.5</ecNumber>
    </recommendedName>
</protein>
<dbReference type="PANTHER" id="PTHR38041:SF1">
    <property type="entry name" value="CHORISMATE MUTASE"/>
    <property type="match status" value="1"/>
</dbReference>
<name>A0ABV3L105_9RHOB</name>
<keyword evidence="5" id="KW-1185">Reference proteome</keyword>
<feature type="domain" description="Chorismate mutase" evidence="3">
    <location>
        <begin position="4"/>
        <end position="95"/>
    </location>
</feature>
<dbReference type="SUPFAM" id="SSF48600">
    <property type="entry name" value="Chorismate mutase II"/>
    <property type="match status" value="1"/>
</dbReference>
<evidence type="ECO:0000313" key="4">
    <source>
        <dbReference type="EMBL" id="MEV8465236.1"/>
    </source>
</evidence>
<gene>
    <name evidence="4" type="ORF">AB0T83_00390</name>
</gene>
<dbReference type="SMART" id="SM00830">
    <property type="entry name" value="CM_2"/>
    <property type="match status" value="1"/>
</dbReference>
<comment type="caution">
    <text evidence="4">The sequence shown here is derived from an EMBL/GenBank/DDBJ whole genome shotgun (WGS) entry which is preliminary data.</text>
</comment>
<dbReference type="InterPro" id="IPR036979">
    <property type="entry name" value="CM_dom_sf"/>
</dbReference>
<dbReference type="InterPro" id="IPR008241">
    <property type="entry name" value="Isochorismate_pyruvate-lyase"/>
</dbReference>
<dbReference type="PIRSF" id="PIRSF029775">
    <property type="entry name" value="Isochor_pyr_lyas"/>
    <property type="match status" value="1"/>
</dbReference>
<organism evidence="4 5">
    <name type="scientific">Meridianimarinicoccus marinus</name>
    <dbReference type="NCBI Taxonomy" id="3231483"/>
    <lineage>
        <taxon>Bacteria</taxon>
        <taxon>Pseudomonadati</taxon>
        <taxon>Pseudomonadota</taxon>
        <taxon>Alphaproteobacteria</taxon>
        <taxon>Rhodobacterales</taxon>
        <taxon>Paracoccaceae</taxon>
        <taxon>Meridianimarinicoccus</taxon>
    </lineage>
</organism>
<evidence type="ECO:0000256" key="1">
    <source>
        <dbReference type="ARBA" id="ARBA00012404"/>
    </source>
</evidence>
<dbReference type="Pfam" id="PF01817">
    <property type="entry name" value="CM_2"/>
    <property type="match status" value="1"/>
</dbReference>